<dbReference type="PANTHER" id="PTHR30055:SF234">
    <property type="entry name" value="HTH-TYPE TRANSCRIPTIONAL REGULATOR BETI"/>
    <property type="match status" value="1"/>
</dbReference>
<evidence type="ECO:0000256" key="2">
    <source>
        <dbReference type="ARBA" id="ARBA00023125"/>
    </source>
</evidence>
<dbReference type="Pfam" id="PF00440">
    <property type="entry name" value="TetR_N"/>
    <property type="match status" value="1"/>
</dbReference>
<keyword evidence="3" id="KW-0804">Transcription</keyword>
<dbReference type="NCBIfam" id="NF041196">
    <property type="entry name" value="ScbR_bind_reg"/>
    <property type="match status" value="1"/>
</dbReference>
<dbReference type="Pfam" id="PF21935">
    <property type="entry name" value="TetR_C_45"/>
    <property type="match status" value="1"/>
</dbReference>
<gene>
    <name evidence="7" type="ORF">FNH09_45305</name>
</gene>
<dbReference type="AlphaFoldDB" id="A0A5N8VW82"/>
<evidence type="ECO:0000256" key="4">
    <source>
        <dbReference type="PROSITE-ProRule" id="PRU00335"/>
    </source>
</evidence>
<sequence>MAQQQPKQERAVQTREAILRAAAEVFDEAGFAGASINRILKRAGLTAGALYFHFASKEDLARAVMNAQPASIIPWLKSQGLQRLVDITMVWAYQLQVDPLLRAGVRLTGEQGAFGVKDATPYQEWSQIMTECLEAAAARGELQAGVEPAELAEFVVEACTGMQMYSAVVSEARADLAQRAVRMWRLLLPGIAVPAVIARTQVDPARVQAAIRDAAAPRAKAAEAAGAAHNGTGTTTGTTAGTTSGTTRAAG</sequence>
<evidence type="ECO:0000256" key="1">
    <source>
        <dbReference type="ARBA" id="ARBA00023015"/>
    </source>
</evidence>
<dbReference type="InterPro" id="IPR047923">
    <property type="entry name" value="ArpA-like"/>
</dbReference>
<dbReference type="Gene3D" id="1.10.357.10">
    <property type="entry name" value="Tetracycline Repressor, domain 2"/>
    <property type="match status" value="1"/>
</dbReference>
<dbReference type="SUPFAM" id="SSF48498">
    <property type="entry name" value="Tetracyclin repressor-like, C-terminal domain"/>
    <property type="match status" value="1"/>
</dbReference>
<keyword evidence="1" id="KW-0805">Transcription regulation</keyword>
<dbReference type="PANTHER" id="PTHR30055">
    <property type="entry name" value="HTH-TYPE TRANSCRIPTIONAL REGULATOR RUTR"/>
    <property type="match status" value="1"/>
</dbReference>
<protein>
    <submittedName>
        <fullName evidence="7">TetR/AcrR family transcriptional regulator</fullName>
    </submittedName>
</protein>
<dbReference type="EMBL" id="VJZD01000448">
    <property type="protein sequence ID" value="MPY38175.1"/>
    <property type="molecule type" value="Genomic_DNA"/>
</dbReference>
<name>A0A5N8VW82_9ACTN</name>
<dbReference type="PROSITE" id="PS01081">
    <property type="entry name" value="HTH_TETR_1"/>
    <property type="match status" value="1"/>
</dbReference>
<reference evidence="7 8" key="1">
    <citation type="submission" date="2019-07" db="EMBL/GenBank/DDBJ databases">
        <title>New species of Amycolatopsis and Streptomyces.</title>
        <authorList>
            <person name="Duangmal K."/>
            <person name="Teo W.F.A."/>
            <person name="Lipun K."/>
        </authorList>
    </citation>
    <scope>NUCLEOTIDE SEQUENCE [LARGE SCALE GENOMIC DNA]</scope>
    <source>
        <strain evidence="7 8">NBRC 109810</strain>
    </source>
</reference>
<dbReference type="InterPro" id="IPR050109">
    <property type="entry name" value="HTH-type_TetR-like_transc_reg"/>
</dbReference>
<proteinExistence type="predicted"/>
<accession>A0A5N8VW82</accession>
<dbReference type="GO" id="GO:0003700">
    <property type="term" value="F:DNA-binding transcription factor activity"/>
    <property type="evidence" value="ECO:0007669"/>
    <property type="project" value="TreeGrafter"/>
</dbReference>
<dbReference type="InterPro" id="IPR023772">
    <property type="entry name" value="DNA-bd_HTH_TetR-type_CS"/>
</dbReference>
<feature type="domain" description="HTH tetR-type" evidence="6">
    <location>
        <begin position="12"/>
        <end position="72"/>
    </location>
</feature>
<feature type="DNA-binding region" description="H-T-H motif" evidence="4">
    <location>
        <begin position="35"/>
        <end position="54"/>
    </location>
</feature>
<dbReference type="GO" id="GO:0000976">
    <property type="term" value="F:transcription cis-regulatory region binding"/>
    <property type="evidence" value="ECO:0007669"/>
    <property type="project" value="TreeGrafter"/>
</dbReference>
<dbReference type="InterPro" id="IPR009057">
    <property type="entry name" value="Homeodomain-like_sf"/>
</dbReference>
<dbReference type="PROSITE" id="PS50977">
    <property type="entry name" value="HTH_TETR_2"/>
    <property type="match status" value="1"/>
</dbReference>
<evidence type="ECO:0000256" key="5">
    <source>
        <dbReference type="SAM" id="MobiDB-lite"/>
    </source>
</evidence>
<dbReference type="Proteomes" id="UP000325849">
    <property type="component" value="Unassembled WGS sequence"/>
</dbReference>
<comment type="caution">
    <text evidence="7">The sequence shown here is derived from an EMBL/GenBank/DDBJ whole genome shotgun (WGS) entry which is preliminary data.</text>
</comment>
<dbReference type="InterPro" id="IPR036271">
    <property type="entry name" value="Tet_transcr_reg_TetR-rel_C_sf"/>
</dbReference>
<dbReference type="InterPro" id="IPR054126">
    <property type="entry name" value="CprB_TetR_C"/>
</dbReference>
<feature type="region of interest" description="Disordered" evidence="5">
    <location>
        <begin position="222"/>
        <end position="251"/>
    </location>
</feature>
<evidence type="ECO:0000259" key="6">
    <source>
        <dbReference type="PROSITE" id="PS50977"/>
    </source>
</evidence>
<dbReference type="PRINTS" id="PR00455">
    <property type="entry name" value="HTHTETR"/>
</dbReference>
<keyword evidence="8" id="KW-1185">Reference proteome</keyword>
<evidence type="ECO:0000256" key="3">
    <source>
        <dbReference type="ARBA" id="ARBA00023163"/>
    </source>
</evidence>
<organism evidence="7 8">
    <name type="scientific">Streptomyces adustus</name>
    <dbReference type="NCBI Taxonomy" id="1609272"/>
    <lineage>
        <taxon>Bacteria</taxon>
        <taxon>Bacillati</taxon>
        <taxon>Actinomycetota</taxon>
        <taxon>Actinomycetes</taxon>
        <taxon>Kitasatosporales</taxon>
        <taxon>Streptomycetaceae</taxon>
        <taxon>Streptomyces</taxon>
    </lineage>
</organism>
<evidence type="ECO:0000313" key="8">
    <source>
        <dbReference type="Proteomes" id="UP000325849"/>
    </source>
</evidence>
<dbReference type="SUPFAM" id="SSF46689">
    <property type="entry name" value="Homeodomain-like"/>
    <property type="match status" value="1"/>
</dbReference>
<keyword evidence="2 4" id="KW-0238">DNA-binding</keyword>
<dbReference type="InterPro" id="IPR001647">
    <property type="entry name" value="HTH_TetR"/>
</dbReference>
<evidence type="ECO:0000313" key="7">
    <source>
        <dbReference type="EMBL" id="MPY38175.1"/>
    </source>
</evidence>